<sequence length="300" mass="34346">MNSSSKHDSHHTLSGETKSYQGIFIPYTGRPQEITVNLESGGIRQKLNCEYSDHVTLWAKDYKLCLFCDDYGASKNLPKNPMTTRLISCLSGMVYDEPIRGNIVLLDDEKELTIKDLSLLMKTSIGAPSIKKVVNCLLADFRQLVESRKKPHDSRRNTEIFSLKSVSNPCRIQIVCREVTGKEAMSQFKKDFQRACYLEEDSELVDIDDWDLIVVQVKNLHRIKLDLEKSLIQNIEVMIDEKEAVLRDESIVNNEDSRSVFCKLLLAAREVKAAGYQFENEDIQGLTTSVDEIRNQFWND</sequence>
<reference evidence="1" key="1">
    <citation type="submission" date="2021-06" db="EMBL/GenBank/DDBJ databases">
        <authorList>
            <person name="Kallberg Y."/>
            <person name="Tangrot J."/>
            <person name="Rosling A."/>
        </authorList>
    </citation>
    <scope>NUCLEOTIDE SEQUENCE</scope>
    <source>
        <strain evidence="1">CL356</strain>
    </source>
</reference>
<evidence type="ECO:0000313" key="2">
    <source>
        <dbReference type="Proteomes" id="UP000789525"/>
    </source>
</evidence>
<organism evidence="1 2">
    <name type="scientific">Acaulospora colombiana</name>
    <dbReference type="NCBI Taxonomy" id="27376"/>
    <lineage>
        <taxon>Eukaryota</taxon>
        <taxon>Fungi</taxon>
        <taxon>Fungi incertae sedis</taxon>
        <taxon>Mucoromycota</taxon>
        <taxon>Glomeromycotina</taxon>
        <taxon>Glomeromycetes</taxon>
        <taxon>Diversisporales</taxon>
        <taxon>Acaulosporaceae</taxon>
        <taxon>Acaulospora</taxon>
    </lineage>
</organism>
<name>A0ACA9LZP8_9GLOM</name>
<proteinExistence type="predicted"/>
<comment type="caution">
    <text evidence="1">The sequence shown here is derived from an EMBL/GenBank/DDBJ whole genome shotgun (WGS) entry which is preliminary data.</text>
</comment>
<gene>
    <name evidence="1" type="ORF">ACOLOM_LOCUS4876</name>
</gene>
<accession>A0ACA9LZP8</accession>
<protein>
    <submittedName>
        <fullName evidence="1">12776_t:CDS:1</fullName>
    </submittedName>
</protein>
<keyword evidence="2" id="KW-1185">Reference proteome</keyword>
<evidence type="ECO:0000313" key="1">
    <source>
        <dbReference type="EMBL" id="CAG8551642.1"/>
    </source>
</evidence>
<dbReference type="Proteomes" id="UP000789525">
    <property type="component" value="Unassembled WGS sequence"/>
</dbReference>
<dbReference type="EMBL" id="CAJVPT010008422">
    <property type="protein sequence ID" value="CAG8551642.1"/>
    <property type="molecule type" value="Genomic_DNA"/>
</dbReference>